<name>A0ABV8U846_9PROT</name>
<organism evidence="1 2">
    <name type="scientific">Kordiimonas lipolytica</name>
    <dbReference type="NCBI Taxonomy" id="1662421"/>
    <lineage>
        <taxon>Bacteria</taxon>
        <taxon>Pseudomonadati</taxon>
        <taxon>Pseudomonadota</taxon>
        <taxon>Alphaproteobacteria</taxon>
        <taxon>Kordiimonadales</taxon>
        <taxon>Kordiimonadaceae</taxon>
        <taxon>Kordiimonas</taxon>
    </lineage>
</organism>
<comment type="caution">
    <text evidence="1">The sequence shown here is derived from an EMBL/GenBank/DDBJ whole genome shotgun (WGS) entry which is preliminary data.</text>
</comment>
<evidence type="ECO:0000313" key="2">
    <source>
        <dbReference type="Proteomes" id="UP001595776"/>
    </source>
</evidence>
<evidence type="ECO:0008006" key="3">
    <source>
        <dbReference type="Google" id="ProtNLM"/>
    </source>
</evidence>
<gene>
    <name evidence="1" type="ORF">ACFO5Q_06010</name>
</gene>
<dbReference type="EMBL" id="JBHSCR010000003">
    <property type="protein sequence ID" value="MFC4347394.1"/>
    <property type="molecule type" value="Genomic_DNA"/>
</dbReference>
<protein>
    <recommendedName>
        <fullName evidence="3">Nucleotide-diphospho-sugar transferase domain-containing protein</fullName>
    </recommendedName>
</protein>
<dbReference type="RefSeq" id="WP_082720105.1">
    <property type="nucleotide sequence ID" value="NZ_JBHSCR010000003.1"/>
</dbReference>
<proteinExistence type="predicted"/>
<accession>A0ABV8U846</accession>
<keyword evidence="2" id="KW-1185">Reference proteome</keyword>
<evidence type="ECO:0000313" key="1">
    <source>
        <dbReference type="EMBL" id="MFC4347394.1"/>
    </source>
</evidence>
<sequence>MKTVILQSHAEEALRPWVRRCLASVKDWATQIGADYRFMHDELFDHIPAWIREKVAPQIVIATDLARLRLMQNALQEGYDRAVWLDADVIVFAPGQLPLPDGPHAVGREVWVQGSHGDLKAYRKVHNAFLMTSREDSFLPFYADAAESMLARAKPPLVPQFIGPKFLTALHNMTGLFVEERIGMLSPLALRDALEGGGKALEMTLAGHKHPPAAFNLSASYCAREADGVCNTVADYETVIERLLNSSA</sequence>
<dbReference type="Proteomes" id="UP001595776">
    <property type="component" value="Unassembled WGS sequence"/>
</dbReference>
<reference evidence="2" key="1">
    <citation type="journal article" date="2019" name="Int. J. Syst. Evol. Microbiol.">
        <title>The Global Catalogue of Microorganisms (GCM) 10K type strain sequencing project: providing services to taxonomists for standard genome sequencing and annotation.</title>
        <authorList>
            <consortium name="The Broad Institute Genomics Platform"/>
            <consortium name="The Broad Institute Genome Sequencing Center for Infectious Disease"/>
            <person name="Wu L."/>
            <person name="Ma J."/>
        </authorList>
    </citation>
    <scope>NUCLEOTIDE SEQUENCE [LARGE SCALE GENOMIC DNA]</scope>
    <source>
        <strain evidence="2">CGMCC 1.15304</strain>
    </source>
</reference>